<evidence type="ECO:0000256" key="5">
    <source>
        <dbReference type="ARBA" id="ARBA00022692"/>
    </source>
</evidence>
<protein>
    <submittedName>
        <fullName evidence="12">Beta-amyrin 11-oxidase</fullName>
    </submittedName>
</protein>
<name>A0AAV6MAW1_9ROSI</name>
<keyword evidence="8 11" id="KW-0560">Oxidoreductase</keyword>
<gene>
    <name evidence="12" type="primary">CYP88D6</name>
    <name evidence="12" type="ORF">SDJN03_25202</name>
</gene>
<dbReference type="GO" id="GO:0051777">
    <property type="term" value="F:ent-kaurenoic acid monooxygenase activity"/>
    <property type="evidence" value="ECO:0007669"/>
    <property type="project" value="TreeGrafter"/>
</dbReference>
<evidence type="ECO:0000256" key="2">
    <source>
        <dbReference type="ARBA" id="ARBA00004167"/>
    </source>
</evidence>
<evidence type="ECO:0000256" key="8">
    <source>
        <dbReference type="ARBA" id="ARBA00023002"/>
    </source>
</evidence>
<dbReference type="GO" id="GO:0010268">
    <property type="term" value="P:brassinosteroid homeostasis"/>
    <property type="evidence" value="ECO:0007669"/>
    <property type="project" value="TreeGrafter"/>
</dbReference>
<dbReference type="PROSITE" id="PS00086">
    <property type="entry name" value="CYTOCHROME_P450"/>
    <property type="match status" value="1"/>
</dbReference>
<dbReference type="PANTHER" id="PTHR24286:SF199">
    <property type="entry name" value="CYTOCHROME P450 88D6"/>
    <property type="match status" value="1"/>
</dbReference>
<dbReference type="InterPro" id="IPR017972">
    <property type="entry name" value="Cyt_P450_CS"/>
</dbReference>
<evidence type="ECO:0000256" key="7">
    <source>
        <dbReference type="ARBA" id="ARBA00022989"/>
    </source>
</evidence>
<dbReference type="Pfam" id="PF00067">
    <property type="entry name" value="p450"/>
    <property type="match status" value="1"/>
</dbReference>
<dbReference type="InterPro" id="IPR001128">
    <property type="entry name" value="Cyt_P450"/>
</dbReference>
<reference evidence="12 13" key="1">
    <citation type="journal article" date="2021" name="Hortic Res">
        <title>The domestication of Cucurbita argyrosperma as revealed by the genome of its wild relative.</title>
        <authorList>
            <person name="Barrera-Redondo J."/>
            <person name="Sanchez-de la Vega G."/>
            <person name="Aguirre-Liguori J.A."/>
            <person name="Castellanos-Morales G."/>
            <person name="Gutierrez-Guerrero Y.T."/>
            <person name="Aguirre-Dugua X."/>
            <person name="Aguirre-Planter E."/>
            <person name="Tenaillon M.I."/>
            <person name="Lira-Saade R."/>
            <person name="Eguiarte L.E."/>
        </authorList>
    </citation>
    <scope>NUCLEOTIDE SEQUENCE [LARGE SCALE GENOMIC DNA]</scope>
    <source>
        <strain evidence="12">JBR-2021</strain>
    </source>
</reference>
<comment type="similarity">
    <text evidence="3 11">Belongs to the cytochrome P450 family.</text>
</comment>
<keyword evidence="5" id="KW-0812">Transmembrane</keyword>
<evidence type="ECO:0000256" key="11">
    <source>
        <dbReference type="RuleBase" id="RU000461"/>
    </source>
</evidence>
<keyword evidence="9 11" id="KW-0408">Iron</keyword>
<keyword evidence="13" id="KW-1185">Reference proteome</keyword>
<dbReference type="GO" id="GO:0016125">
    <property type="term" value="P:sterol metabolic process"/>
    <property type="evidence" value="ECO:0007669"/>
    <property type="project" value="TreeGrafter"/>
</dbReference>
<keyword evidence="10" id="KW-0472">Membrane</keyword>
<evidence type="ECO:0000313" key="12">
    <source>
        <dbReference type="EMBL" id="KAG6577628.1"/>
    </source>
</evidence>
<dbReference type="GO" id="GO:0005783">
    <property type="term" value="C:endoplasmic reticulum"/>
    <property type="evidence" value="ECO:0007669"/>
    <property type="project" value="TreeGrafter"/>
</dbReference>
<dbReference type="PANTHER" id="PTHR24286">
    <property type="entry name" value="CYTOCHROME P450 26"/>
    <property type="match status" value="1"/>
</dbReference>
<dbReference type="GO" id="GO:0016020">
    <property type="term" value="C:membrane"/>
    <property type="evidence" value="ECO:0007669"/>
    <property type="project" value="UniProtKB-SubCell"/>
</dbReference>
<dbReference type="AlphaFoldDB" id="A0AAV6MAW1"/>
<accession>A0AAV6MAW1</accession>
<sequence>MEFINGVFLILPLGFVLVFEVLKRLNGLYYALKLGKKWGELPPGDLSWPLLGSTLSFLKSFTVGPPESFIRAFTIRHGKVDMYKTHIFGRASILVCKPEICRQVLINETKFVPGYPASMKTLFGRKSLHRVSKAEHRKLRRVTTAPISGHAALEMYIEHIEHTVISGLEEWSSVEKPLKLLTEIKELTFKIIWNIFMGSTSIDYTTKEMEALYNDISLGFFSLPINFPGFYFHKSLKVDEEKQREKLGSKDMMDLMIEVEDEDGEGMDNETIADLIFGKLFAGQETSAFTTMWAIIFLTDHPHIFQKAKEEQEDILSRRPSTQKGINLAEFKQMKFLSQVIDETLRLSGITFATFREATTDVNINGKLIPKGWKVILWLRELYMDEELHPSPQDFNPSRWDNFIGNPGAFTPFGLGVRMCPGRDLAKLEISIFLHYFLLNYKIERYNPQCQLTYLPIPYPKDKCLARVLKTA</sequence>
<comment type="cofactor">
    <cofactor evidence="1">
        <name>heme</name>
        <dbReference type="ChEBI" id="CHEBI:30413"/>
    </cofactor>
</comment>
<dbReference type="GO" id="GO:0020037">
    <property type="term" value="F:heme binding"/>
    <property type="evidence" value="ECO:0007669"/>
    <property type="project" value="InterPro"/>
</dbReference>
<evidence type="ECO:0000256" key="1">
    <source>
        <dbReference type="ARBA" id="ARBA00001971"/>
    </source>
</evidence>
<organism evidence="12 13">
    <name type="scientific">Cucurbita argyrosperma subsp. sororia</name>
    <dbReference type="NCBI Taxonomy" id="37648"/>
    <lineage>
        <taxon>Eukaryota</taxon>
        <taxon>Viridiplantae</taxon>
        <taxon>Streptophyta</taxon>
        <taxon>Embryophyta</taxon>
        <taxon>Tracheophyta</taxon>
        <taxon>Spermatophyta</taxon>
        <taxon>Magnoliopsida</taxon>
        <taxon>eudicotyledons</taxon>
        <taxon>Gunneridae</taxon>
        <taxon>Pentapetalae</taxon>
        <taxon>rosids</taxon>
        <taxon>fabids</taxon>
        <taxon>Cucurbitales</taxon>
        <taxon>Cucurbitaceae</taxon>
        <taxon>Cucurbiteae</taxon>
        <taxon>Cucurbita</taxon>
    </lineage>
</organism>
<evidence type="ECO:0000313" key="13">
    <source>
        <dbReference type="Proteomes" id="UP000685013"/>
    </source>
</evidence>
<keyword evidence="7" id="KW-1133">Transmembrane helix</keyword>
<feature type="non-terminal residue" evidence="12">
    <location>
        <position position="1"/>
    </location>
</feature>
<evidence type="ECO:0000256" key="10">
    <source>
        <dbReference type="ARBA" id="ARBA00023136"/>
    </source>
</evidence>
<evidence type="ECO:0000256" key="9">
    <source>
        <dbReference type="ARBA" id="ARBA00023004"/>
    </source>
</evidence>
<dbReference type="GO" id="GO:0016132">
    <property type="term" value="P:brassinosteroid biosynthetic process"/>
    <property type="evidence" value="ECO:0007669"/>
    <property type="project" value="TreeGrafter"/>
</dbReference>
<dbReference type="Proteomes" id="UP000685013">
    <property type="component" value="Chromosome 16"/>
</dbReference>
<evidence type="ECO:0000256" key="3">
    <source>
        <dbReference type="ARBA" id="ARBA00010617"/>
    </source>
</evidence>
<dbReference type="EMBL" id="JAGKQH010000016">
    <property type="protein sequence ID" value="KAG6577628.1"/>
    <property type="molecule type" value="Genomic_DNA"/>
</dbReference>
<keyword evidence="4 11" id="KW-0349">Heme</keyword>
<evidence type="ECO:0000256" key="4">
    <source>
        <dbReference type="ARBA" id="ARBA00022617"/>
    </source>
</evidence>
<comment type="caution">
    <text evidence="12">The sequence shown here is derived from an EMBL/GenBank/DDBJ whole genome shotgun (WGS) entry which is preliminary data.</text>
</comment>
<comment type="subcellular location">
    <subcellularLocation>
        <location evidence="2">Membrane</location>
        <topology evidence="2">Single-pass membrane protein</topology>
    </subcellularLocation>
</comment>
<proteinExistence type="inferred from homology"/>
<evidence type="ECO:0000256" key="6">
    <source>
        <dbReference type="ARBA" id="ARBA00022723"/>
    </source>
</evidence>
<keyword evidence="11" id="KW-0503">Monooxygenase</keyword>
<keyword evidence="6 11" id="KW-0479">Metal-binding</keyword>
<dbReference type="GO" id="GO:0005506">
    <property type="term" value="F:iron ion binding"/>
    <property type="evidence" value="ECO:0007669"/>
    <property type="project" value="InterPro"/>
</dbReference>